<feature type="domain" description="Peptidase M16 C-terminal" evidence="1">
    <location>
        <begin position="2"/>
        <end position="91"/>
    </location>
</feature>
<proteinExistence type="predicted"/>
<evidence type="ECO:0000313" key="2">
    <source>
        <dbReference type="EMBL" id="EXY74268.1"/>
    </source>
</evidence>
<dbReference type="AlphaFoldDB" id="A0A015UK02"/>
<dbReference type="PANTHER" id="PTHR11851">
    <property type="entry name" value="METALLOPROTEASE"/>
    <property type="match status" value="1"/>
</dbReference>
<protein>
    <submittedName>
        <fullName evidence="2">Peptidase M16 inactive domain protein</fullName>
    </submittedName>
</protein>
<feature type="non-terminal residue" evidence="2">
    <location>
        <position position="1"/>
    </location>
</feature>
<dbReference type="GO" id="GO:0046872">
    <property type="term" value="F:metal ion binding"/>
    <property type="evidence" value="ECO:0007669"/>
    <property type="project" value="InterPro"/>
</dbReference>
<dbReference type="PATRIC" id="fig|1339315.3.peg.2669"/>
<evidence type="ECO:0000313" key="3">
    <source>
        <dbReference type="Proteomes" id="UP000020529"/>
    </source>
</evidence>
<dbReference type="Proteomes" id="UP000020529">
    <property type="component" value="Unassembled WGS sequence"/>
</dbReference>
<comment type="caution">
    <text evidence="2">The sequence shown here is derived from an EMBL/GenBank/DDBJ whole genome shotgun (WGS) entry which is preliminary data.</text>
</comment>
<dbReference type="PANTHER" id="PTHR11851:SF224">
    <property type="entry name" value="PROCESSING PROTEASE"/>
    <property type="match status" value="1"/>
</dbReference>
<gene>
    <name evidence="2" type="ORF">M124_1916</name>
</gene>
<dbReference type="EMBL" id="JGCY01000297">
    <property type="protein sequence ID" value="EXY74268.1"/>
    <property type="molecule type" value="Genomic_DNA"/>
</dbReference>
<evidence type="ECO:0000259" key="1">
    <source>
        <dbReference type="Pfam" id="PF05193"/>
    </source>
</evidence>
<dbReference type="Pfam" id="PF05193">
    <property type="entry name" value="Peptidase_M16_C"/>
    <property type="match status" value="1"/>
</dbReference>
<dbReference type="RefSeq" id="WP_032588096.1">
    <property type="nucleotide sequence ID" value="NZ_JGCY01000297.1"/>
</dbReference>
<dbReference type="SUPFAM" id="SSF63411">
    <property type="entry name" value="LuxS/MPP-like metallohydrolase"/>
    <property type="match status" value="1"/>
</dbReference>
<dbReference type="InterPro" id="IPR050361">
    <property type="entry name" value="MPP/UQCRC_Complex"/>
</dbReference>
<organism evidence="2 3">
    <name type="scientific">Bacteroides fragilis str. 3988T(B)14</name>
    <dbReference type="NCBI Taxonomy" id="1339315"/>
    <lineage>
        <taxon>Bacteria</taxon>
        <taxon>Pseudomonadati</taxon>
        <taxon>Bacteroidota</taxon>
        <taxon>Bacteroidia</taxon>
        <taxon>Bacteroidales</taxon>
        <taxon>Bacteroidaceae</taxon>
        <taxon>Bacteroides</taxon>
    </lineage>
</organism>
<reference evidence="2 3" key="1">
    <citation type="submission" date="2014-02" db="EMBL/GenBank/DDBJ databases">
        <authorList>
            <person name="Sears C."/>
            <person name="Carroll K."/>
            <person name="Sack B.R."/>
            <person name="Qadri F."/>
            <person name="Myers L.L."/>
            <person name="Chung G.-T."/>
            <person name="Escheverria P."/>
            <person name="Fraser C.M."/>
            <person name="Sadzewicz L."/>
            <person name="Shefchek K.A."/>
            <person name="Tallon L."/>
            <person name="Das S.P."/>
            <person name="Daugherty S."/>
            <person name="Mongodin E.F."/>
        </authorList>
    </citation>
    <scope>NUCLEOTIDE SEQUENCE [LARGE SCALE GENOMIC DNA]</scope>
    <source>
        <strain evidence="3">3988T(B)14</strain>
    </source>
</reference>
<dbReference type="InterPro" id="IPR007863">
    <property type="entry name" value="Peptidase_M16_C"/>
</dbReference>
<dbReference type="Gene3D" id="3.30.830.10">
    <property type="entry name" value="Metalloenzyme, LuxS/M16 peptidase-like"/>
    <property type="match status" value="1"/>
</dbReference>
<dbReference type="InterPro" id="IPR011249">
    <property type="entry name" value="Metalloenz_LuxS/M16"/>
</dbReference>
<name>A0A015UK02_BACFG</name>
<sequence>RTHPDYLKLRVLITLFGGYFGSRLMSNIREEKGYTYGISAGIMFYPGSGLLGISTETANEYVEPLIQEVYKEIDKLQNDKVTPEELAMVRNYMLGEMCRNYESPFSLADAWMFILTSGLDDDYFARSLQAVKEVTPEEIRELAGRYLCKESLKEVIAGKKLA</sequence>
<accession>A0A015UK02</accession>